<protein>
    <submittedName>
        <fullName evidence="2">Glycosyltransferase</fullName>
    </submittedName>
</protein>
<dbReference type="Proteomes" id="UP000278983">
    <property type="component" value="Unassembled WGS sequence"/>
</dbReference>
<sequence>MKHELSVLIPIFNCRCRDLVESLHRQLRVLSVDYEIIVADDGSTDDDIMGENRSITSLENVILIERGFNSGRAVIRNFLVKKARYNNLLFLDGDMSLRKEDFIECYLNHNSPVVYGGYDIIHDDNRMMSNLRYRYERKAEGNHSAAIRSRKPYQDFHTSNFMASKEVMMRFPFDERFRHYGYEDVLWGKTLRDNDIAIKHIDNPLTFADFETNPQFVHKTEEAMRTLRTFSNELKGYSSLLEYEQKIRKFHLTPLMRSIYKLLHKPLLRNLESNNPSILKFNLYKLLYFIGEEKRNIK</sequence>
<keyword evidence="2" id="KW-0808">Transferase</keyword>
<gene>
    <name evidence="2" type="ORF">EHV08_07435</name>
</gene>
<dbReference type="RefSeq" id="WP_126678714.1">
    <property type="nucleotide sequence ID" value="NZ_RYYU01000001.1"/>
</dbReference>
<feature type="domain" description="Glycosyltransferase 2-like" evidence="1">
    <location>
        <begin position="6"/>
        <end position="140"/>
    </location>
</feature>
<dbReference type="AlphaFoldDB" id="A0A3S0RPD2"/>
<evidence type="ECO:0000313" key="2">
    <source>
        <dbReference type="EMBL" id="RUL59607.1"/>
    </source>
</evidence>
<dbReference type="GO" id="GO:0016740">
    <property type="term" value="F:transferase activity"/>
    <property type="evidence" value="ECO:0007669"/>
    <property type="project" value="UniProtKB-KW"/>
</dbReference>
<dbReference type="SUPFAM" id="SSF53448">
    <property type="entry name" value="Nucleotide-diphospho-sugar transferases"/>
    <property type="match status" value="1"/>
</dbReference>
<dbReference type="EMBL" id="RYYU01000001">
    <property type="protein sequence ID" value="RUL59607.1"/>
    <property type="molecule type" value="Genomic_DNA"/>
</dbReference>
<accession>A0A3S0RPD2</accession>
<evidence type="ECO:0000313" key="3">
    <source>
        <dbReference type="Proteomes" id="UP000278983"/>
    </source>
</evidence>
<evidence type="ECO:0000259" key="1">
    <source>
        <dbReference type="Pfam" id="PF00535"/>
    </source>
</evidence>
<dbReference type="InterPro" id="IPR050834">
    <property type="entry name" value="Glycosyltransf_2"/>
</dbReference>
<dbReference type="InterPro" id="IPR029044">
    <property type="entry name" value="Nucleotide-diphossugar_trans"/>
</dbReference>
<dbReference type="PANTHER" id="PTHR43685">
    <property type="entry name" value="GLYCOSYLTRANSFERASE"/>
    <property type="match status" value="1"/>
</dbReference>
<dbReference type="InterPro" id="IPR001173">
    <property type="entry name" value="Glyco_trans_2-like"/>
</dbReference>
<dbReference type="Pfam" id="PF00535">
    <property type="entry name" value="Glycos_transf_2"/>
    <property type="match status" value="1"/>
</dbReference>
<dbReference type="PANTHER" id="PTHR43685:SF3">
    <property type="entry name" value="SLR2126 PROTEIN"/>
    <property type="match status" value="1"/>
</dbReference>
<reference evidence="2 3" key="1">
    <citation type="submission" date="2018-12" db="EMBL/GenBank/DDBJ databases">
        <title>Genome sequencing of Prevotella sp. KCOM 3155 (= JS262).</title>
        <authorList>
            <person name="Kook J.-K."/>
            <person name="Park S.-N."/>
            <person name="Lim Y.K."/>
        </authorList>
    </citation>
    <scope>NUCLEOTIDE SEQUENCE [LARGE SCALE GENOMIC DNA]</scope>
    <source>
        <strain evidence="2 3">KCOM 3155</strain>
    </source>
</reference>
<keyword evidence="3" id="KW-1185">Reference proteome</keyword>
<comment type="caution">
    <text evidence="2">The sequence shown here is derived from an EMBL/GenBank/DDBJ whole genome shotgun (WGS) entry which is preliminary data.</text>
</comment>
<dbReference type="Gene3D" id="3.90.550.10">
    <property type="entry name" value="Spore Coat Polysaccharide Biosynthesis Protein SpsA, Chain A"/>
    <property type="match status" value="1"/>
</dbReference>
<organism evidence="2 3">
    <name type="scientific">Prevotella koreensis</name>
    <dbReference type="NCBI Taxonomy" id="2490854"/>
    <lineage>
        <taxon>Bacteria</taxon>
        <taxon>Pseudomonadati</taxon>
        <taxon>Bacteroidota</taxon>
        <taxon>Bacteroidia</taxon>
        <taxon>Bacteroidales</taxon>
        <taxon>Prevotellaceae</taxon>
        <taxon>Prevotella</taxon>
    </lineage>
</organism>
<dbReference type="OrthoDB" id="761861at2"/>
<name>A0A3S0RPD2_9BACT</name>
<proteinExistence type="predicted"/>